<evidence type="ECO:0000313" key="2">
    <source>
        <dbReference type="EMBL" id="KAF4363265.1"/>
    </source>
</evidence>
<dbReference type="Proteomes" id="UP000583929">
    <property type="component" value="Unassembled WGS sequence"/>
</dbReference>
<protein>
    <submittedName>
        <fullName evidence="2">Uncharacterized protein</fullName>
    </submittedName>
</protein>
<comment type="caution">
    <text evidence="2">The sequence shown here is derived from an EMBL/GenBank/DDBJ whole genome shotgun (WGS) entry which is preliminary data.</text>
</comment>
<sequence>MLLKHLLSIHLRSSMSSLEEPLGFDKLPIMSTIDRMQRFSSGACRQRPWIGMLLIAWFTLAFLAQININFICLLEEYEGSAREAFPWVRHTRDFSQGDTVNWRTSSLGKNPKIFGNGCDSWYTPYH</sequence>
<keyword evidence="1" id="KW-0812">Transmembrane</keyword>
<proteinExistence type="predicted"/>
<evidence type="ECO:0000313" key="3">
    <source>
        <dbReference type="Proteomes" id="UP000583929"/>
    </source>
</evidence>
<keyword evidence="3" id="KW-1185">Reference proteome</keyword>
<organism evidence="2 3">
    <name type="scientific">Cannabis sativa</name>
    <name type="common">Hemp</name>
    <name type="synonym">Marijuana</name>
    <dbReference type="NCBI Taxonomy" id="3483"/>
    <lineage>
        <taxon>Eukaryota</taxon>
        <taxon>Viridiplantae</taxon>
        <taxon>Streptophyta</taxon>
        <taxon>Embryophyta</taxon>
        <taxon>Tracheophyta</taxon>
        <taxon>Spermatophyta</taxon>
        <taxon>Magnoliopsida</taxon>
        <taxon>eudicotyledons</taxon>
        <taxon>Gunneridae</taxon>
        <taxon>Pentapetalae</taxon>
        <taxon>rosids</taxon>
        <taxon>fabids</taxon>
        <taxon>Rosales</taxon>
        <taxon>Cannabaceae</taxon>
        <taxon>Cannabis</taxon>
    </lineage>
</organism>
<name>A0A7J6EY21_CANSA</name>
<evidence type="ECO:0000256" key="1">
    <source>
        <dbReference type="SAM" id="Phobius"/>
    </source>
</evidence>
<accession>A0A7J6EY21</accession>
<feature type="transmembrane region" description="Helical" evidence="1">
    <location>
        <begin position="49"/>
        <end position="74"/>
    </location>
</feature>
<gene>
    <name evidence="2" type="ORF">G4B88_016076</name>
</gene>
<keyword evidence="1" id="KW-0472">Membrane</keyword>
<dbReference type="AlphaFoldDB" id="A0A7J6EY21"/>
<keyword evidence="1" id="KW-1133">Transmembrane helix</keyword>
<dbReference type="EMBL" id="JAATIQ010000299">
    <property type="protein sequence ID" value="KAF4363265.1"/>
    <property type="molecule type" value="Genomic_DNA"/>
</dbReference>
<reference evidence="2 3" key="1">
    <citation type="journal article" date="2020" name="bioRxiv">
        <title>Sequence and annotation of 42 cannabis genomes reveals extensive copy number variation in cannabinoid synthesis and pathogen resistance genes.</title>
        <authorList>
            <person name="Mckernan K.J."/>
            <person name="Helbert Y."/>
            <person name="Kane L.T."/>
            <person name="Ebling H."/>
            <person name="Zhang L."/>
            <person name="Liu B."/>
            <person name="Eaton Z."/>
            <person name="Mclaughlin S."/>
            <person name="Kingan S."/>
            <person name="Baybayan P."/>
            <person name="Concepcion G."/>
            <person name="Jordan M."/>
            <person name="Riva A."/>
            <person name="Barbazuk W."/>
            <person name="Harkins T."/>
        </authorList>
    </citation>
    <scope>NUCLEOTIDE SEQUENCE [LARGE SCALE GENOMIC DNA]</scope>
    <source>
        <strain evidence="3">cv. Jamaican Lion 4</strain>
        <tissue evidence="2">Leaf</tissue>
    </source>
</reference>